<dbReference type="InterPro" id="IPR050111">
    <property type="entry name" value="C-type_lectin/snaclec_domain"/>
</dbReference>
<sequence length="397" mass="44508">MEFYSLVLTLCVCVFDNLNFLANASPEVVQVNFPTYDGQCDHPFTAVNGGRCYFPSYDLLKNTWKEAQLICSWLHPKGQLAEFETLQEMVDATGFLINDTSTHGWGSVGPWIGAIEKGDSNTFMWHSSKAPIEVHNWAESRPYASTSGDGVALDASDNFQWIDLSSGTELPFFCEIPSNPRSVEAEKKTEDLEGMFRELEEALRKKDVGVEETLRKMQKDLDEAKKERDALKRQLGELRDKLFPCPTGFLPVGLSCYAVFYKESDRRSWDAAQAFCRAKDLGGRLAEVETKEKTAVLKTHMKGKGYPCASKCNALFPHEALLNPGYWIGGKEVGNTNTFVWASTGQGIGDSDWSPGEPNDGTSEDATMLYCPSNWRWYDDPKTYPWRFICEAPPTAV</sequence>
<reference evidence="1" key="1">
    <citation type="submission" date="2020-11" db="EMBL/GenBank/DDBJ databases">
        <authorList>
            <person name="Tran Van P."/>
        </authorList>
    </citation>
    <scope>NUCLEOTIDE SEQUENCE</scope>
</reference>
<proteinExistence type="predicted"/>
<accession>A0A7R8WFT3</accession>
<dbReference type="InterPro" id="IPR016186">
    <property type="entry name" value="C-type_lectin-like/link_sf"/>
</dbReference>
<dbReference type="Gene3D" id="3.10.100.10">
    <property type="entry name" value="Mannose-Binding Protein A, subunit A"/>
    <property type="match status" value="2"/>
</dbReference>
<dbReference type="SMART" id="SM00034">
    <property type="entry name" value="CLECT"/>
    <property type="match status" value="2"/>
</dbReference>
<dbReference type="AlphaFoldDB" id="A0A7R8WFT3"/>
<organism evidence="1">
    <name type="scientific">Cyprideis torosa</name>
    <dbReference type="NCBI Taxonomy" id="163714"/>
    <lineage>
        <taxon>Eukaryota</taxon>
        <taxon>Metazoa</taxon>
        <taxon>Ecdysozoa</taxon>
        <taxon>Arthropoda</taxon>
        <taxon>Crustacea</taxon>
        <taxon>Oligostraca</taxon>
        <taxon>Ostracoda</taxon>
        <taxon>Podocopa</taxon>
        <taxon>Podocopida</taxon>
        <taxon>Cytherocopina</taxon>
        <taxon>Cytheroidea</taxon>
        <taxon>Cytherideidae</taxon>
        <taxon>Cyprideis</taxon>
    </lineage>
</organism>
<dbReference type="CDD" id="cd00037">
    <property type="entry name" value="CLECT"/>
    <property type="match status" value="2"/>
</dbReference>
<gene>
    <name evidence="1" type="ORF">CTOB1V02_LOCUS8758</name>
</gene>
<dbReference type="EMBL" id="OB663047">
    <property type="protein sequence ID" value="CAD7230902.1"/>
    <property type="molecule type" value="Genomic_DNA"/>
</dbReference>
<dbReference type="InterPro" id="IPR016187">
    <property type="entry name" value="CTDL_fold"/>
</dbReference>
<name>A0A7R8WFT3_9CRUS</name>
<dbReference type="SUPFAM" id="SSF56436">
    <property type="entry name" value="C-type lectin-like"/>
    <property type="match status" value="2"/>
</dbReference>
<dbReference type="Pfam" id="PF00059">
    <property type="entry name" value="Lectin_C"/>
    <property type="match status" value="1"/>
</dbReference>
<protein>
    <submittedName>
        <fullName evidence="1">Uncharacterized protein</fullName>
    </submittedName>
</protein>
<evidence type="ECO:0000313" key="1">
    <source>
        <dbReference type="EMBL" id="CAD7230902.1"/>
    </source>
</evidence>
<dbReference type="InterPro" id="IPR001304">
    <property type="entry name" value="C-type_lectin-like"/>
</dbReference>
<dbReference type="PANTHER" id="PTHR22803">
    <property type="entry name" value="MANNOSE, PHOSPHOLIPASE, LECTIN RECEPTOR RELATED"/>
    <property type="match status" value="1"/>
</dbReference>
<dbReference type="OrthoDB" id="6132182at2759"/>
<dbReference type="PROSITE" id="PS50041">
    <property type="entry name" value="C_TYPE_LECTIN_2"/>
    <property type="match status" value="2"/>
</dbReference>